<keyword evidence="1" id="KW-0408">Iron</keyword>
<dbReference type="InterPro" id="IPR053184">
    <property type="entry name" value="FeoA-like"/>
</dbReference>
<evidence type="ECO:0000313" key="3">
    <source>
        <dbReference type="EMBL" id="KGF57327.1"/>
    </source>
</evidence>
<accession>A0A096CRD4</accession>
<evidence type="ECO:0000313" key="4">
    <source>
        <dbReference type="Proteomes" id="UP000029585"/>
    </source>
</evidence>
<dbReference type="InterPro" id="IPR007167">
    <property type="entry name" value="Fe-transptr_FeoA-like"/>
</dbReference>
<keyword evidence="4" id="KW-1185">Reference proteome</keyword>
<dbReference type="eggNOG" id="COG1918">
    <property type="taxonomic scope" value="Bacteria"/>
</dbReference>
<dbReference type="AlphaFoldDB" id="A0A096CRD4"/>
<feature type="domain" description="Ferrous iron transporter FeoA-like" evidence="2">
    <location>
        <begin position="2"/>
        <end position="70"/>
    </location>
</feature>
<evidence type="ECO:0000259" key="2">
    <source>
        <dbReference type="SMART" id="SM00899"/>
    </source>
</evidence>
<gene>
    <name evidence="3" type="ORF">HMPREF9460_00261</name>
</gene>
<proteinExistence type="predicted"/>
<dbReference type="InterPro" id="IPR038157">
    <property type="entry name" value="FeoA_core_dom"/>
</dbReference>
<sequence length="70" mass="7679">MMPLTLAKQGETVTIRKITGKDEIRQHLAELGFVVDGTVTVVSELGGNLIVQVKDSRIALDRTMANRVMI</sequence>
<reference evidence="3 4" key="1">
    <citation type="submission" date="2011-08" db="EMBL/GenBank/DDBJ databases">
        <title>The Genome Sequence of Clostridium orbiscindens 1_3_50AFAA.</title>
        <authorList>
            <consortium name="The Broad Institute Genome Sequencing Platform"/>
            <person name="Earl A."/>
            <person name="Ward D."/>
            <person name="Feldgarden M."/>
            <person name="Gevers D."/>
            <person name="Daigneault M."/>
            <person name="Strauss J."/>
            <person name="Allen-Vercoe E."/>
            <person name="Young S.K."/>
            <person name="Zeng Q."/>
            <person name="Gargeya S."/>
            <person name="Fitzgerald M."/>
            <person name="Haas B."/>
            <person name="Abouelleil A."/>
            <person name="Alvarado L."/>
            <person name="Arachchi H.M."/>
            <person name="Berlin A."/>
            <person name="Brown A."/>
            <person name="Chapman S.B."/>
            <person name="Chen Z."/>
            <person name="Dunbar C."/>
            <person name="Freedman E."/>
            <person name="Gearin G."/>
            <person name="Gellesch M."/>
            <person name="Goldberg J."/>
            <person name="Griggs A."/>
            <person name="Gujja S."/>
            <person name="Heiman D."/>
            <person name="Howarth C."/>
            <person name="Larson L."/>
            <person name="Lui A."/>
            <person name="MacDonald P.J.P."/>
            <person name="Montmayeur A."/>
            <person name="Murphy C."/>
            <person name="Neiman D."/>
            <person name="Pearson M."/>
            <person name="Priest M."/>
            <person name="Roberts A."/>
            <person name="Saif S."/>
            <person name="Shea T."/>
            <person name="Shenoy N."/>
            <person name="Sisk P."/>
            <person name="Stolte C."/>
            <person name="Sykes S."/>
            <person name="Wortman J."/>
            <person name="Nusbaum C."/>
            <person name="Birren B."/>
        </authorList>
    </citation>
    <scope>NUCLEOTIDE SEQUENCE [LARGE SCALE GENOMIC DNA]</scope>
    <source>
        <strain evidence="3 4">1_3_50AFAA</strain>
    </source>
</reference>
<dbReference type="PATRIC" id="fig|742738.3.peg.274"/>
<dbReference type="EMBL" id="ADLO01000008">
    <property type="protein sequence ID" value="KGF57327.1"/>
    <property type="molecule type" value="Genomic_DNA"/>
</dbReference>
<dbReference type="Pfam" id="PF04023">
    <property type="entry name" value="FeoA"/>
    <property type="match status" value="1"/>
</dbReference>
<dbReference type="HOGENOM" id="CLU_150646_6_0_9"/>
<organism evidence="3 4">
    <name type="scientific">Flavonifractor plautii 1_3_50AFAA</name>
    <dbReference type="NCBI Taxonomy" id="742738"/>
    <lineage>
        <taxon>Bacteria</taxon>
        <taxon>Bacillati</taxon>
        <taxon>Bacillota</taxon>
        <taxon>Clostridia</taxon>
        <taxon>Eubacteriales</taxon>
        <taxon>Oscillospiraceae</taxon>
        <taxon>Flavonifractor</taxon>
    </lineage>
</organism>
<dbReference type="Proteomes" id="UP000029585">
    <property type="component" value="Unassembled WGS sequence"/>
</dbReference>
<dbReference type="RefSeq" id="WP_009257271.1">
    <property type="nucleotide sequence ID" value="NZ_KN174161.1"/>
</dbReference>
<dbReference type="InterPro" id="IPR008988">
    <property type="entry name" value="Transcriptional_repressor_C"/>
</dbReference>
<dbReference type="Gene3D" id="2.30.30.90">
    <property type="match status" value="1"/>
</dbReference>
<dbReference type="PANTHER" id="PTHR43151:SF1">
    <property type="entry name" value="SSR2333 PROTEIN"/>
    <property type="match status" value="1"/>
</dbReference>
<dbReference type="GO" id="GO:0046914">
    <property type="term" value="F:transition metal ion binding"/>
    <property type="evidence" value="ECO:0007669"/>
    <property type="project" value="InterPro"/>
</dbReference>
<dbReference type="SMART" id="SM00899">
    <property type="entry name" value="FeoA"/>
    <property type="match status" value="1"/>
</dbReference>
<name>A0A096CRD4_FLAPL</name>
<protein>
    <recommendedName>
        <fullName evidence="2">Ferrous iron transporter FeoA-like domain-containing protein</fullName>
    </recommendedName>
</protein>
<dbReference type="PANTHER" id="PTHR43151">
    <property type="entry name" value="FEOA FAMILY PROTEIN"/>
    <property type="match status" value="1"/>
</dbReference>
<comment type="caution">
    <text evidence="3">The sequence shown here is derived from an EMBL/GenBank/DDBJ whole genome shotgun (WGS) entry which is preliminary data.</text>
</comment>
<evidence type="ECO:0000256" key="1">
    <source>
        <dbReference type="ARBA" id="ARBA00023004"/>
    </source>
</evidence>
<dbReference type="SUPFAM" id="SSF50037">
    <property type="entry name" value="C-terminal domain of transcriptional repressors"/>
    <property type="match status" value="1"/>
</dbReference>